<dbReference type="Gene3D" id="3.40.50.12780">
    <property type="entry name" value="N-terminal domain of ligase-like"/>
    <property type="match status" value="1"/>
</dbReference>
<dbReference type="SUPFAM" id="SSF56801">
    <property type="entry name" value="Acetyl-CoA synthetase-like"/>
    <property type="match status" value="1"/>
</dbReference>
<protein>
    <submittedName>
        <fullName evidence="5">Long-chain fatty acid--CoA ligase</fullName>
    </submittedName>
</protein>
<dbReference type="InterPro" id="IPR000873">
    <property type="entry name" value="AMP-dep_synth/lig_dom"/>
</dbReference>
<feature type="domain" description="AMP-dependent synthetase/ligase" evidence="3">
    <location>
        <begin position="56"/>
        <end position="253"/>
    </location>
</feature>
<comment type="similarity">
    <text evidence="1">Belongs to the ATP-dependent AMP-binding enzyme family.</text>
</comment>
<dbReference type="InterPro" id="IPR025110">
    <property type="entry name" value="AMP-bd_C"/>
</dbReference>
<evidence type="ECO:0000256" key="2">
    <source>
        <dbReference type="ARBA" id="ARBA00022598"/>
    </source>
</evidence>
<gene>
    <name evidence="5" type="ORF">G8O29_12430</name>
</gene>
<evidence type="ECO:0000259" key="4">
    <source>
        <dbReference type="Pfam" id="PF13193"/>
    </source>
</evidence>
<dbReference type="Gene3D" id="3.30.300.30">
    <property type="match status" value="1"/>
</dbReference>
<name>A0ABX0G9J1_9RHOB</name>
<keyword evidence="2 5" id="KW-0436">Ligase</keyword>
<dbReference type="Proteomes" id="UP001515660">
    <property type="component" value="Unassembled WGS sequence"/>
</dbReference>
<comment type="caution">
    <text evidence="5">The sequence shown here is derived from an EMBL/GenBank/DDBJ whole genome shotgun (WGS) entry which is preliminary data.</text>
</comment>
<dbReference type="PANTHER" id="PTHR43201:SF5">
    <property type="entry name" value="MEDIUM-CHAIN ACYL-COA LIGASE ACSF2, MITOCHONDRIAL"/>
    <property type="match status" value="1"/>
</dbReference>
<evidence type="ECO:0000259" key="3">
    <source>
        <dbReference type="Pfam" id="PF00501"/>
    </source>
</evidence>
<dbReference type="Pfam" id="PF13193">
    <property type="entry name" value="AMP-binding_C"/>
    <property type="match status" value="1"/>
</dbReference>
<dbReference type="GO" id="GO:0016874">
    <property type="term" value="F:ligase activity"/>
    <property type="evidence" value="ECO:0007669"/>
    <property type="project" value="UniProtKB-KW"/>
</dbReference>
<dbReference type="InterPro" id="IPR042099">
    <property type="entry name" value="ANL_N_sf"/>
</dbReference>
<keyword evidence="6" id="KW-1185">Reference proteome</keyword>
<evidence type="ECO:0000313" key="5">
    <source>
        <dbReference type="EMBL" id="NHB77538.1"/>
    </source>
</evidence>
<reference evidence="5 6" key="1">
    <citation type="journal article" date="2022" name="Microorganisms">
        <title>Genome Sequence and Characterization of a Xanthorhodopsin-Containing, Aerobic Anoxygenic Phototrophic Rhodobacter Species, Isolated from Mesophilic Conditions at Yellowstone National Park.</title>
        <authorList>
            <person name="Kyndt J.A."/>
            <person name="Robertson S."/>
            <person name="Shoffstall I.B."/>
            <person name="Ramaley R.F."/>
            <person name="Meyer T.E."/>
        </authorList>
    </citation>
    <scope>NUCLEOTIDE SEQUENCE [LARGE SCALE GENOMIC DNA]</scope>
    <source>
        <strain evidence="5 6">M37P</strain>
    </source>
</reference>
<dbReference type="Pfam" id="PF00501">
    <property type="entry name" value="AMP-binding"/>
    <property type="match status" value="1"/>
</dbReference>
<accession>A0ABX0G9J1</accession>
<dbReference type="InterPro" id="IPR045851">
    <property type="entry name" value="AMP-bd_C_sf"/>
</dbReference>
<organism evidence="5 6">
    <name type="scientific">Rhodobacter calidifons</name>
    <dbReference type="NCBI Taxonomy" id="2715277"/>
    <lineage>
        <taxon>Bacteria</taxon>
        <taxon>Pseudomonadati</taxon>
        <taxon>Pseudomonadota</taxon>
        <taxon>Alphaproteobacteria</taxon>
        <taxon>Rhodobacterales</taxon>
        <taxon>Rhodobacter group</taxon>
        <taxon>Rhodobacter</taxon>
    </lineage>
</organism>
<dbReference type="EMBL" id="JAANHS010000009">
    <property type="protein sequence ID" value="NHB77538.1"/>
    <property type="molecule type" value="Genomic_DNA"/>
</dbReference>
<dbReference type="PANTHER" id="PTHR43201">
    <property type="entry name" value="ACYL-COA SYNTHETASE"/>
    <property type="match status" value="1"/>
</dbReference>
<evidence type="ECO:0000256" key="1">
    <source>
        <dbReference type="ARBA" id="ARBA00006432"/>
    </source>
</evidence>
<dbReference type="RefSeq" id="WP_166403569.1">
    <property type="nucleotide sequence ID" value="NZ_JAANHS010000009.1"/>
</dbReference>
<proteinExistence type="inferred from homology"/>
<evidence type="ECO:0000313" key="6">
    <source>
        <dbReference type="Proteomes" id="UP001515660"/>
    </source>
</evidence>
<sequence length="419" mass="44119">MSATFGWHPAARLFDAAGNEVASPGRGAGTAARAVFPDSAAGLAAAIGHPAFRIGAPDQPPPAPHEEPVLETLTSGSMGRPRRIRRTQRSWIASFAVTAGLGIGPGARVATLGHLIHSLSLYGAVEGLHLGAEVHLLAELRPDRQRRALRDRRITHLYATPAQLRLILGPGQLPDLRLVLVGGAKLDPALRAVLAALAPEAAIREFYGAAETSFVTLADATTPAGSVGRPYPGVELRLDPGGEIWVRSPYLCLGPAFQPCPDVPAGRTSGPVARAEARPEASAPALLANPHGTRWRDGWLSVGEIGEMRAGHLYLKGRAGRMVTVADQNVFPEEIETFLLGLAGIARAAVLPVPDARRGQSLVAVLQGDPGQEAAILRALRAELGPLKAPKAVIWRQDWPVLASGKTDLNALEADLWPG</sequence>
<feature type="domain" description="AMP-binding enzyme C-terminal" evidence="4">
    <location>
        <begin position="334"/>
        <end position="406"/>
    </location>
</feature>